<evidence type="ECO:0000256" key="2">
    <source>
        <dbReference type="ARBA" id="ARBA00004481"/>
    </source>
</evidence>
<evidence type="ECO:0000313" key="10">
    <source>
        <dbReference type="Proteomes" id="UP000005666"/>
    </source>
</evidence>
<dbReference type="InterPro" id="IPR039766">
    <property type="entry name" value="Vps53"/>
</dbReference>
<dbReference type="InterPro" id="IPR038260">
    <property type="entry name" value="Vps53_C_sf"/>
</dbReference>
<evidence type="ECO:0000313" key="9">
    <source>
        <dbReference type="EMBL" id="CCE65879.1"/>
    </source>
</evidence>
<evidence type="ECO:0000256" key="4">
    <source>
        <dbReference type="ARBA" id="ARBA00022753"/>
    </source>
</evidence>
<dbReference type="HOGENOM" id="CLU_358642_0_0_1"/>
<dbReference type="GO" id="GO:0090156">
    <property type="term" value="P:intracellular sphingolipid homeostasis"/>
    <property type="evidence" value="ECO:0007669"/>
    <property type="project" value="EnsemblFungi"/>
</dbReference>
<organism evidence="9 10">
    <name type="scientific">Tetrapisispora phaffii (strain ATCC 24235 / CBS 4417 / NBRC 1672 / NRRL Y-8282 / UCD 70-5)</name>
    <name type="common">Yeast</name>
    <name type="synonym">Fabospora phaffii</name>
    <dbReference type="NCBI Taxonomy" id="1071381"/>
    <lineage>
        <taxon>Eukaryota</taxon>
        <taxon>Fungi</taxon>
        <taxon>Dikarya</taxon>
        <taxon>Ascomycota</taxon>
        <taxon>Saccharomycotina</taxon>
        <taxon>Saccharomycetes</taxon>
        <taxon>Saccharomycetales</taxon>
        <taxon>Saccharomycetaceae</taxon>
        <taxon>Tetrapisispora</taxon>
    </lineage>
</organism>
<dbReference type="Gene3D" id="1.10.357.110">
    <property type="entry name" value="Vacuolar protein sorting-associated protein 53, C-terminus"/>
    <property type="match status" value="1"/>
</dbReference>
<proteinExistence type="inferred from homology"/>
<comment type="subcellular location">
    <subcellularLocation>
        <location evidence="2">Endosome membrane</location>
        <topology evidence="2">Peripheral membrane protein</topology>
    </subcellularLocation>
    <subcellularLocation>
        <location evidence="1">Golgi apparatus</location>
        <location evidence="1">trans-Golgi network membrane</location>
        <topology evidence="1">Peripheral membrane protein</topology>
    </subcellularLocation>
</comment>
<keyword evidence="4" id="KW-0967">Endosome</keyword>
<comment type="similarity">
    <text evidence="3">Belongs to the VPS53 family.</text>
</comment>
<evidence type="ECO:0000256" key="3">
    <source>
        <dbReference type="ARBA" id="ARBA00008628"/>
    </source>
</evidence>
<dbReference type="PANTHER" id="PTHR12820">
    <property type="entry name" value="VACUOLAR SORTING PROTEIN 53"/>
    <property type="match status" value="1"/>
</dbReference>
<dbReference type="GO" id="GO:0042147">
    <property type="term" value="P:retrograde transport, endosome to Golgi"/>
    <property type="evidence" value="ECO:0007669"/>
    <property type="project" value="EnsemblFungi"/>
</dbReference>
<dbReference type="Pfam" id="PF16854">
    <property type="entry name" value="VPS53_C"/>
    <property type="match status" value="1"/>
</dbReference>
<accession>G8C151</accession>
<dbReference type="InterPro" id="IPR031745">
    <property type="entry name" value="Vps53_C"/>
</dbReference>
<feature type="domain" description="Vps53 C-terminal" evidence="8">
    <location>
        <begin position="648"/>
        <end position="735"/>
    </location>
</feature>
<dbReference type="GO" id="GO:0010008">
    <property type="term" value="C:endosome membrane"/>
    <property type="evidence" value="ECO:0007669"/>
    <property type="project" value="UniProtKB-SubCell"/>
</dbReference>
<dbReference type="OrthoDB" id="10261632at2759"/>
<dbReference type="GO" id="GO:0006623">
    <property type="term" value="P:protein targeting to vacuole"/>
    <property type="evidence" value="ECO:0007669"/>
    <property type="project" value="EnsemblFungi"/>
</dbReference>
<protein>
    <recommendedName>
        <fullName evidence="11">Vps53 N-terminal domain-containing protein</fullName>
    </recommendedName>
</protein>
<name>G8C151_TETPH</name>
<reference evidence="9 10" key="1">
    <citation type="journal article" date="2011" name="Proc. Natl. Acad. Sci. U.S.A.">
        <title>Evolutionary erosion of yeast sex chromosomes by mating-type switching accidents.</title>
        <authorList>
            <person name="Gordon J.L."/>
            <person name="Armisen D."/>
            <person name="Proux-Wera E."/>
            <person name="Oheigeartaigh S.S."/>
            <person name="Byrne K.P."/>
            <person name="Wolfe K.H."/>
        </authorList>
    </citation>
    <scope>NUCLEOTIDE SEQUENCE [LARGE SCALE GENOMIC DNA]</scope>
    <source>
        <strain evidence="10">ATCC 24235 / CBS 4417 / NBRC 1672 / NRRL Y-8282 / UCD 70-5</strain>
    </source>
</reference>
<feature type="domain" description="Vps53 N-terminal" evidence="7">
    <location>
        <begin position="7"/>
        <end position="376"/>
    </location>
</feature>
<dbReference type="InterPro" id="IPR007234">
    <property type="entry name" value="Vps53_N"/>
</dbReference>
<evidence type="ECO:0008006" key="11">
    <source>
        <dbReference type="Google" id="ProtNLM"/>
    </source>
</evidence>
<dbReference type="PANTHER" id="PTHR12820:SF0">
    <property type="entry name" value="VACUOLAR PROTEIN SORTING-ASSOCIATED PROTEIN 53 HOMOLOG"/>
    <property type="match status" value="1"/>
</dbReference>
<dbReference type="KEGG" id="tpf:TPHA_0N00980"/>
<dbReference type="GO" id="GO:0006896">
    <property type="term" value="P:Golgi to vacuole transport"/>
    <property type="evidence" value="ECO:0007669"/>
    <property type="project" value="EnsemblFungi"/>
</dbReference>
<dbReference type="GO" id="GO:0005829">
    <property type="term" value="C:cytosol"/>
    <property type="evidence" value="ECO:0007669"/>
    <property type="project" value="GOC"/>
</dbReference>
<evidence type="ECO:0000256" key="5">
    <source>
        <dbReference type="ARBA" id="ARBA00023034"/>
    </source>
</evidence>
<evidence type="ECO:0000256" key="6">
    <source>
        <dbReference type="ARBA" id="ARBA00023136"/>
    </source>
</evidence>
<keyword evidence="6" id="KW-0472">Membrane</keyword>
<evidence type="ECO:0000259" key="8">
    <source>
        <dbReference type="Pfam" id="PF16854"/>
    </source>
</evidence>
<keyword evidence="10" id="KW-1185">Reference proteome</keyword>
<gene>
    <name evidence="9" type="primary">TPHA0N00980</name>
    <name evidence="9" type="ordered locus">TPHA_0N00980</name>
</gene>
<dbReference type="STRING" id="1071381.G8C151"/>
<dbReference type="RefSeq" id="XP_003688313.1">
    <property type="nucleotide sequence ID" value="XM_003688265.1"/>
</dbReference>
<dbReference type="GO" id="GO:0000938">
    <property type="term" value="C:GARP complex"/>
    <property type="evidence" value="ECO:0007669"/>
    <property type="project" value="EnsemblFungi"/>
</dbReference>
<dbReference type="Proteomes" id="UP000005666">
    <property type="component" value="Chromosome 14"/>
</dbReference>
<dbReference type="OMA" id="YKFAEAK"/>
<dbReference type="GeneID" id="11530527"/>
<dbReference type="eggNOG" id="KOG2180">
    <property type="taxonomic scope" value="Eukaryota"/>
</dbReference>
<dbReference type="Pfam" id="PF04100">
    <property type="entry name" value="Vps53_N"/>
    <property type="match status" value="1"/>
</dbReference>
<evidence type="ECO:0000259" key="7">
    <source>
        <dbReference type="Pfam" id="PF04100"/>
    </source>
</evidence>
<sequence>MISNTLNYNPIEDITNILVHREALDNIDELINTTASYRASLMDGSSNADPLSAESAASPHSGPPVLDIVSIFNEFEGTKVFAKKSQDTISNLIKDISHLDNAKKNITHSMTFLQHLKILMQSYTVCSMCLKNKSFDLEMSSNYKIMCSLADSTFDNYKSVDEIVNLLRLVKVLKADISTEIINVYKKILAKNPGAKDDSSRISNNLSTDLKQCIYEILETDNATKSKLMDFCIDKLLYEIKEIFQLDDEAGSLDNLPRRYIFFKKILNNYKENLSEYFPDDWEIQLKLTGTFYSWISTDLKVLLKKEFNDANPSIDLFMTVLQDTLEFERYIDLRFSRKVKVKKISTAFEPYSSLWIKNQDKLMDEKFLTYLSENKIPDNLNNQSLVIQSSADLFRTYRSILSQSFELMGNGSNGEGNNTMNDHILKSLAIFFSKWLNEYSKKLLTPLILPEREEIKNKEEAIKYTLLMINTTDYCSRTISQLEEKLLEFSQNKNEISNIFVPIKNVYGNLLASGNNTLLTRILPLDLVYVWREFNNTNWSNILVEDYSRYMITLKNTLTTTEATSTNTDDIESSAPEKTKQTTIELILKYFNRDVYSWNFLDRLIDSITNSFIGCIIKLLQPQPPFIQGNTIIKRKLDSRKVVLIGEQLLLDSQLLKDIFNNLVLNMETDSLQNTSSKRVKKHINNNIDQILSFVKLIMVPMNSPEDYCDNYNRLTNKNTNPIVWAFLFCIKGIEWDLNVWKSYWKVFTLDVNERDSQEIIEERGDKSKTATKTPANNSEFIFTWQPALLSNFQNNLYRIEDEKWLVFIKQQMKIPAPKRSIASRHVR</sequence>
<keyword evidence="5" id="KW-0333">Golgi apparatus</keyword>
<dbReference type="AlphaFoldDB" id="G8C151"/>
<evidence type="ECO:0000256" key="1">
    <source>
        <dbReference type="ARBA" id="ARBA00004150"/>
    </source>
</evidence>
<dbReference type="EMBL" id="HE612869">
    <property type="protein sequence ID" value="CCE65879.1"/>
    <property type="molecule type" value="Genomic_DNA"/>
</dbReference>